<feature type="compositionally biased region" description="Polar residues" evidence="8">
    <location>
        <begin position="443"/>
        <end position="452"/>
    </location>
</feature>
<organism evidence="11 12">
    <name type="scientific">Porites lobata</name>
    <dbReference type="NCBI Taxonomy" id="104759"/>
    <lineage>
        <taxon>Eukaryota</taxon>
        <taxon>Metazoa</taxon>
        <taxon>Cnidaria</taxon>
        <taxon>Anthozoa</taxon>
        <taxon>Hexacorallia</taxon>
        <taxon>Scleractinia</taxon>
        <taxon>Fungiina</taxon>
        <taxon>Poritidae</taxon>
        <taxon>Porites</taxon>
    </lineage>
</organism>
<dbReference type="SUPFAM" id="SSF57196">
    <property type="entry name" value="EGF/Laminin"/>
    <property type="match status" value="1"/>
</dbReference>
<feature type="compositionally biased region" description="Polar residues" evidence="8">
    <location>
        <begin position="620"/>
        <end position="629"/>
    </location>
</feature>
<feature type="disulfide bond" evidence="6">
    <location>
        <begin position="246"/>
        <end position="261"/>
    </location>
</feature>
<evidence type="ECO:0000259" key="9">
    <source>
        <dbReference type="PROSITE" id="PS50027"/>
    </source>
</evidence>
<dbReference type="SMART" id="SM00180">
    <property type="entry name" value="EGF_Lam"/>
    <property type="match status" value="3"/>
</dbReference>
<dbReference type="Gene3D" id="4.10.400.10">
    <property type="entry name" value="Low-density Lipoprotein Receptor"/>
    <property type="match status" value="1"/>
</dbReference>
<dbReference type="CDD" id="cd00055">
    <property type="entry name" value="EGF_Lam"/>
    <property type="match status" value="4"/>
</dbReference>
<keyword evidence="2" id="KW-0677">Repeat</keyword>
<feature type="compositionally biased region" description="Low complexity" evidence="8">
    <location>
        <begin position="971"/>
        <end position="987"/>
    </location>
</feature>
<comment type="caution">
    <text evidence="7">Lacks conserved residue(s) required for the propagation of feature annotation.</text>
</comment>
<dbReference type="Gene3D" id="2.60.120.200">
    <property type="match status" value="1"/>
</dbReference>
<feature type="compositionally biased region" description="Polar residues" evidence="8">
    <location>
        <begin position="1043"/>
        <end position="1063"/>
    </location>
</feature>
<feature type="non-terminal residue" evidence="11">
    <location>
        <position position="1352"/>
    </location>
</feature>
<dbReference type="Pfam" id="PF00052">
    <property type="entry name" value="Laminin_B"/>
    <property type="match status" value="2"/>
</dbReference>
<feature type="region of interest" description="Disordered" evidence="8">
    <location>
        <begin position="1013"/>
        <end position="1063"/>
    </location>
</feature>
<protein>
    <submittedName>
        <fullName evidence="11">Uncharacterized protein</fullName>
    </submittedName>
</protein>
<evidence type="ECO:0000256" key="3">
    <source>
        <dbReference type="ARBA" id="ARBA00023157"/>
    </source>
</evidence>
<dbReference type="PROSITE" id="PS51115">
    <property type="entry name" value="LAMININ_IVA"/>
    <property type="match status" value="2"/>
</dbReference>
<feature type="region of interest" description="Disordered" evidence="8">
    <location>
        <begin position="476"/>
        <end position="659"/>
    </location>
</feature>
<dbReference type="Pfam" id="PF13385">
    <property type="entry name" value="Laminin_G_3"/>
    <property type="match status" value="1"/>
</dbReference>
<dbReference type="InterPro" id="IPR036055">
    <property type="entry name" value="LDL_receptor-like_sf"/>
</dbReference>
<feature type="region of interest" description="Disordered" evidence="8">
    <location>
        <begin position="731"/>
        <end position="763"/>
    </location>
</feature>
<proteinExistence type="predicted"/>
<dbReference type="SUPFAM" id="SSF57424">
    <property type="entry name" value="LDL receptor-like module"/>
    <property type="match status" value="1"/>
</dbReference>
<feature type="disulfide bond" evidence="6">
    <location>
        <begin position="234"/>
        <end position="252"/>
    </location>
</feature>
<feature type="compositionally biased region" description="Polar residues" evidence="8">
    <location>
        <begin position="1018"/>
        <end position="1028"/>
    </location>
</feature>
<dbReference type="PROSITE" id="PS50027">
    <property type="entry name" value="EGF_LAM_2"/>
    <property type="match status" value="1"/>
</dbReference>
<gene>
    <name evidence="11" type="ORF">PLOB_00028723</name>
</gene>
<dbReference type="InterPro" id="IPR002172">
    <property type="entry name" value="LDrepeatLR_classA_rpt"/>
</dbReference>
<keyword evidence="1" id="KW-0732">Signal</keyword>
<evidence type="ECO:0000256" key="4">
    <source>
        <dbReference type="ARBA" id="ARBA00023180"/>
    </source>
</evidence>
<feature type="compositionally biased region" description="Low complexity" evidence="8">
    <location>
        <begin position="487"/>
        <end position="513"/>
    </location>
</feature>
<dbReference type="Pfam" id="PF00053">
    <property type="entry name" value="EGF_laminin"/>
    <property type="match status" value="2"/>
</dbReference>
<feature type="domain" description="Laminin IV type A" evidence="10">
    <location>
        <begin position="329"/>
        <end position="533"/>
    </location>
</feature>
<feature type="compositionally biased region" description="Low complexity" evidence="8">
    <location>
        <begin position="692"/>
        <end position="703"/>
    </location>
</feature>
<reference evidence="11 12" key="1">
    <citation type="submission" date="2022-05" db="EMBL/GenBank/DDBJ databases">
        <authorList>
            <consortium name="Genoscope - CEA"/>
            <person name="William W."/>
        </authorList>
    </citation>
    <scope>NUCLEOTIDE SEQUENCE [LARGE SCALE GENOMIC DNA]</scope>
</reference>
<keyword evidence="4" id="KW-0325">Glycoprotein</keyword>
<evidence type="ECO:0000256" key="5">
    <source>
        <dbReference type="ARBA" id="ARBA00023292"/>
    </source>
</evidence>
<evidence type="ECO:0000256" key="8">
    <source>
        <dbReference type="SAM" id="MobiDB-lite"/>
    </source>
</evidence>
<evidence type="ECO:0000256" key="2">
    <source>
        <dbReference type="ARBA" id="ARBA00022737"/>
    </source>
</evidence>
<feature type="compositionally biased region" description="Polar residues" evidence="8">
    <location>
        <begin position="595"/>
        <end position="612"/>
    </location>
</feature>
<feature type="domain" description="Laminin EGF-like" evidence="9">
    <location>
        <begin position="1205"/>
        <end position="1255"/>
    </location>
</feature>
<dbReference type="EMBL" id="CALNXK010000036">
    <property type="protein sequence ID" value="CAH3121416.1"/>
    <property type="molecule type" value="Genomic_DNA"/>
</dbReference>
<feature type="region of interest" description="Disordered" evidence="8">
    <location>
        <begin position="671"/>
        <end position="703"/>
    </location>
</feature>
<name>A0ABN8NWL3_9CNID</name>
<dbReference type="InterPro" id="IPR056863">
    <property type="entry name" value="LMN_ATRN_NET-like_EGF"/>
</dbReference>
<feature type="disulfide bond" evidence="7">
    <location>
        <begin position="1225"/>
        <end position="1234"/>
    </location>
</feature>
<dbReference type="PANTHER" id="PTHR10574:SF406">
    <property type="entry name" value="LAMININ SUBUNIT ALPHA 5"/>
    <property type="match status" value="1"/>
</dbReference>
<dbReference type="Proteomes" id="UP001159405">
    <property type="component" value="Unassembled WGS sequence"/>
</dbReference>
<dbReference type="PROSITE" id="PS01209">
    <property type="entry name" value="LDLRA_1"/>
    <property type="match status" value="1"/>
</dbReference>
<feature type="domain" description="Laminin IV type A" evidence="10">
    <location>
        <begin position="959"/>
        <end position="1171"/>
    </location>
</feature>
<evidence type="ECO:0000259" key="10">
    <source>
        <dbReference type="PROSITE" id="PS51115"/>
    </source>
</evidence>
<feature type="non-terminal residue" evidence="11">
    <location>
        <position position="1"/>
    </location>
</feature>
<evidence type="ECO:0000256" key="6">
    <source>
        <dbReference type="PROSITE-ProRule" id="PRU00124"/>
    </source>
</evidence>
<dbReference type="InterPro" id="IPR002049">
    <property type="entry name" value="LE_dom"/>
</dbReference>
<feature type="region of interest" description="Disordered" evidence="8">
    <location>
        <begin position="847"/>
        <end position="987"/>
    </location>
</feature>
<sequence>GCCTPELHLGFDKATTGQHELDGRRAQFPSGANEESPCGKFADLNAENVQFNSAKLATKTDAITISLWIKLLSKNGIQPVLVVAGEDGELRLEIAQGHLSWMYTSIGTPLATFALLSVVPVVPAGLWTHLVVQYDAFTGRSAAFLNKKEILQGVSGGGSLKINWGEFTTIGQSYINEVLRLKTKGNIDEFYIYFCAVPEMVIQRLADSCHVDGKCAAIGPGVKDPCDAHDAFYCKNGKCVGQEWRCDGENDCGDWSDETECDGFCNPGEKTSSTKGRCVPCFCMGHSQECSNSQMYRSRVSNEHFCKMCSRWNSNVIVIAMNLEIRNFTDGPFIRLVGVDGEKVSGITYTAEKINNEVVAHNISKQMQYYWALPKAFLGNKITSYGGKLRFTVKHSPKSLPKHERVVREIISFENFEADFLIDRKGSEDTIDGSGIEDEDKTPTSVSFSAYSTDSTIQEASITLPDTTYPVTDVVSEEDETTASVPSSAYSTEGTTTEASTTGSNTTYTATDVATEEDATSTSAPSAEYGTESTTLDVSTAGPETTYPVTDVTPEEDETTTSVPSSAYTSESTAPETSTKRSDTTYPVTDIATEQGGTTSSVPSSAYSTQDNAPEASTAGPDTTYSLTDIATEEDETTTSVPSSAYSTEGNPPETAITVSNTTYPVTDVVTEEDETTTSVPSSAYSTESTIPEAPTTGPDTTDPVTDMVTEEDETTPSVPSSVYITESITPDLSTTAPDTTLPVTDITTEGEDGTTTSAPSPAYNTYRASKEVLTEKEGEPTTLLPSSAYNTHITTSEVSSSITDTTFPVKDAATEGKEKAATSVLSLAYSIDHATSEVSTAMSDITDPATDATTQGEDETTTSAPLSAYTSDNSTKQAHTTVSDSTYPVTDATIEGEDETTTSAPLSAYTAGSSPNEASTAVPDMTYPVTDATTEGDKEVTTVPSSAYSTDSTTTEVSTAVPDTTTSLPRSVSRTETTATEASSTVLGTSTTEAHRYTDDQKERSAAIPSTLYGTDDLSTPSVTKRSGTPVIDASSDAPYETTFSPTSIQTTERPSTDASATPVSRITDAVLMVGKDATLVFHRELRSNSDNSQVTMEVSITEVKWRLPNGVETFRHTFMRVLSDIQAIYIRASYGGDASNLESLSIKDLSLDVSSQHDAGFGKALLVEQCDCPVGYSGLSCESCRPGYYKSRFDADSGKCVKCNCHDHSDEFCDPETGQCKNCLHNTTGFHCEKCLEGFYGNATIGGPTNCKECPCPMTSPPNRSVNTLHPTCFMADDGQPTCDACAPGYGGRRCNRQVPMQCVKPYFGNPTEPGGTCKRGNFDCKCDARGSVNSTCDPETMQCFCKVRS</sequence>
<feature type="compositionally biased region" description="Polar residues" evidence="8">
    <location>
        <begin position="640"/>
        <end position="650"/>
    </location>
</feature>
<keyword evidence="3 7" id="KW-1015">Disulfide bond</keyword>
<dbReference type="Pfam" id="PF24973">
    <property type="entry name" value="EGF_LMN_ATRN"/>
    <property type="match status" value="1"/>
</dbReference>
<comment type="caution">
    <text evidence="11">The sequence shown here is derived from an EMBL/GenBank/DDBJ whole genome shotgun (WGS) entry which is preliminary data.</text>
</comment>
<evidence type="ECO:0000256" key="7">
    <source>
        <dbReference type="PROSITE-ProRule" id="PRU00460"/>
    </source>
</evidence>
<dbReference type="InterPro" id="IPR000034">
    <property type="entry name" value="Laminin_IV"/>
</dbReference>
<feature type="compositionally biased region" description="Polar residues" evidence="8">
    <location>
        <begin position="567"/>
        <end position="577"/>
    </location>
</feature>
<accession>A0ABN8NWL3</accession>
<evidence type="ECO:0000256" key="1">
    <source>
        <dbReference type="ARBA" id="ARBA00022729"/>
    </source>
</evidence>
<dbReference type="PROSITE" id="PS01248">
    <property type="entry name" value="EGF_LAM_1"/>
    <property type="match status" value="1"/>
</dbReference>
<dbReference type="Pfam" id="PF00057">
    <property type="entry name" value="Ldl_recept_a"/>
    <property type="match status" value="1"/>
</dbReference>
<keyword evidence="12" id="KW-1185">Reference proteome</keyword>
<feature type="region of interest" description="Disordered" evidence="8">
    <location>
        <begin position="428"/>
        <end position="452"/>
    </location>
</feature>
<feature type="compositionally biased region" description="Acidic residues" evidence="8">
    <location>
        <begin position="429"/>
        <end position="440"/>
    </location>
</feature>
<dbReference type="InterPro" id="IPR023415">
    <property type="entry name" value="LDLR_class-A_CS"/>
</dbReference>
<evidence type="ECO:0000313" key="11">
    <source>
        <dbReference type="EMBL" id="CAH3121416.1"/>
    </source>
</evidence>
<dbReference type="SUPFAM" id="SSF49899">
    <property type="entry name" value="Concanavalin A-like lectins/glucanases"/>
    <property type="match status" value="1"/>
</dbReference>
<dbReference type="PROSITE" id="PS50068">
    <property type="entry name" value="LDLRA_2"/>
    <property type="match status" value="1"/>
</dbReference>
<dbReference type="CDD" id="cd00112">
    <property type="entry name" value="LDLa"/>
    <property type="match status" value="1"/>
</dbReference>
<feature type="compositionally biased region" description="Polar residues" evidence="8">
    <location>
        <begin position="902"/>
        <end position="920"/>
    </location>
</feature>
<dbReference type="PANTHER" id="PTHR10574">
    <property type="entry name" value="NETRIN/LAMININ-RELATED"/>
    <property type="match status" value="1"/>
</dbReference>
<feature type="compositionally biased region" description="Polar residues" evidence="8">
    <location>
        <begin position="731"/>
        <end position="743"/>
    </location>
</feature>
<keyword evidence="5 7" id="KW-0424">Laminin EGF-like domain</keyword>
<feature type="compositionally biased region" description="Polar residues" evidence="8">
    <location>
        <begin position="852"/>
        <end position="889"/>
    </location>
</feature>
<dbReference type="Gene3D" id="2.10.25.10">
    <property type="entry name" value="Laminin"/>
    <property type="match status" value="3"/>
</dbReference>
<dbReference type="InterPro" id="IPR050440">
    <property type="entry name" value="Laminin/Netrin_ECM"/>
</dbReference>
<evidence type="ECO:0000313" key="12">
    <source>
        <dbReference type="Proteomes" id="UP001159405"/>
    </source>
</evidence>
<feature type="compositionally biased region" description="Polar residues" evidence="8">
    <location>
        <begin position="943"/>
        <end position="970"/>
    </location>
</feature>
<dbReference type="InterPro" id="IPR013320">
    <property type="entry name" value="ConA-like_dom_sf"/>
</dbReference>
<dbReference type="SMART" id="SM00192">
    <property type="entry name" value="LDLa"/>
    <property type="match status" value="1"/>
</dbReference>